<feature type="chain" id="PRO_5031158336" evidence="5">
    <location>
        <begin position="26"/>
        <end position="1063"/>
    </location>
</feature>
<dbReference type="GO" id="GO:0004190">
    <property type="term" value="F:aspartic-type endopeptidase activity"/>
    <property type="evidence" value="ECO:0007669"/>
    <property type="project" value="InterPro"/>
</dbReference>
<reference evidence="8" key="1">
    <citation type="submission" date="2018-11" db="EMBL/GenBank/DDBJ databases">
        <authorList>
            <person name="Grassa J C."/>
        </authorList>
    </citation>
    <scope>NUCLEOTIDE SEQUENCE [LARGE SCALE GENOMIC DNA]</scope>
</reference>
<evidence type="ECO:0000259" key="6">
    <source>
        <dbReference type="PROSITE" id="PS50102"/>
    </source>
</evidence>
<feature type="compositionally biased region" description="Low complexity" evidence="4">
    <location>
        <begin position="528"/>
        <end position="541"/>
    </location>
</feature>
<evidence type="ECO:0000259" key="7">
    <source>
        <dbReference type="PROSITE" id="PS51767"/>
    </source>
</evidence>
<feature type="compositionally biased region" description="Acidic residues" evidence="4">
    <location>
        <begin position="725"/>
        <end position="737"/>
    </location>
</feature>
<protein>
    <submittedName>
        <fullName evidence="8">Uncharacterized protein</fullName>
    </submittedName>
</protein>
<keyword evidence="9" id="KW-1185">Reference proteome</keyword>
<feature type="compositionally biased region" description="Acidic residues" evidence="4">
    <location>
        <begin position="628"/>
        <end position="639"/>
    </location>
</feature>
<feature type="compositionally biased region" description="Low complexity" evidence="4">
    <location>
        <begin position="567"/>
        <end position="580"/>
    </location>
</feature>
<feature type="signal peptide" evidence="5">
    <location>
        <begin position="1"/>
        <end position="25"/>
    </location>
</feature>
<organism evidence="8 9">
    <name type="scientific">Cannabis sativa</name>
    <name type="common">Hemp</name>
    <name type="synonym">Marijuana</name>
    <dbReference type="NCBI Taxonomy" id="3483"/>
    <lineage>
        <taxon>Eukaryota</taxon>
        <taxon>Viridiplantae</taxon>
        <taxon>Streptophyta</taxon>
        <taxon>Embryophyta</taxon>
        <taxon>Tracheophyta</taxon>
        <taxon>Spermatophyta</taxon>
        <taxon>Magnoliopsida</taxon>
        <taxon>eudicotyledons</taxon>
        <taxon>Gunneridae</taxon>
        <taxon>Pentapetalae</taxon>
        <taxon>rosids</taxon>
        <taxon>fabids</taxon>
        <taxon>Rosales</taxon>
        <taxon>Cannabaceae</taxon>
        <taxon>Cannabis</taxon>
    </lineage>
</organism>
<dbReference type="PROSITE" id="PS00141">
    <property type="entry name" value="ASP_PROTEASE"/>
    <property type="match status" value="1"/>
</dbReference>
<evidence type="ECO:0000256" key="1">
    <source>
        <dbReference type="ARBA" id="ARBA00007447"/>
    </source>
</evidence>
<dbReference type="CDD" id="cd12450">
    <property type="entry name" value="RRM1_NUCLs"/>
    <property type="match status" value="1"/>
</dbReference>
<dbReference type="EnsemblPlants" id="evm.model.02.3228">
    <property type="protein sequence ID" value="cds.evm.model.02.3228"/>
    <property type="gene ID" value="evm.TU.02.3228"/>
</dbReference>
<feature type="region of interest" description="Disordered" evidence="4">
    <location>
        <begin position="499"/>
        <end position="836"/>
    </location>
</feature>
<evidence type="ECO:0000256" key="2">
    <source>
        <dbReference type="PIRSR" id="PIRSR601461-1"/>
    </source>
</evidence>
<dbReference type="InterPro" id="IPR001969">
    <property type="entry name" value="Aspartic_peptidase_AS"/>
</dbReference>
<dbReference type="InterPro" id="IPR032861">
    <property type="entry name" value="TAXi_N"/>
</dbReference>
<evidence type="ECO:0000313" key="8">
    <source>
        <dbReference type="EnsemblPlants" id="cds.evm.model.02.3228"/>
    </source>
</evidence>
<dbReference type="Pfam" id="PF14541">
    <property type="entry name" value="TAXi_C"/>
    <property type="match status" value="1"/>
</dbReference>
<evidence type="ECO:0000256" key="4">
    <source>
        <dbReference type="SAM" id="MobiDB-lite"/>
    </source>
</evidence>
<feature type="compositionally biased region" description="Low complexity" evidence="4">
    <location>
        <begin position="706"/>
        <end position="715"/>
    </location>
</feature>
<dbReference type="InterPro" id="IPR021109">
    <property type="entry name" value="Peptidase_aspartic_dom_sf"/>
</dbReference>
<evidence type="ECO:0000256" key="5">
    <source>
        <dbReference type="SAM" id="SignalP"/>
    </source>
</evidence>
<reference evidence="8" key="2">
    <citation type="submission" date="2021-03" db="UniProtKB">
        <authorList>
            <consortium name="EnsemblPlants"/>
        </authorList>
    </citation>
    <scope>IDENTIFICATION</scope>
</reference>
<dbReference type="PROSITE" id="PS51767">
    <property type="entry name" value="PEPTIDASE_A1"/>
    <property type="match status" value="1"/>
</dbReference>
<feature type="compositionally biased region" description="Low complexity" evidence="4">
    <location>
        <begin position="745"/>
        <end position="754"/>
    </location>
</feature>
<feature type="active site" evidence="2">
    <location>
        <position position="370"/>
    </location>
</feature>
<dbReference type="Proteomes" id="UP000596661">
    <property type="component" value="Chromosome 2"/>
</dbReference>
<dbReference type="InterPro" id="IPR033121">
    <property type="entry name" value="PEPTIDASE_A1"/>
</dbReference>
<dbReference type="InterPro" id="IPR001461">
    <property type="entry name" value="Aspartic_peptidase_A1"/>
</dbReference>
<dbReference type="EMBL" id="UZAU01000244">
    <property type="status" value="NOT_ANNOTATED_CDS"/>
    <property type="molecule type" value="Genomic_DNA"/>
</dbReference>
<dbReference type="Gene3D" id="3.30.70.330">
    <property type="match status" value="2"/>
</dbReference>
<feature type="compositionally biased region" description="Acidic residues" evidence="4">
    <location>
        <begin position="793"/>
        <end position="807"/>
    </location>
</feature>
<evidence type="ECO:0000313" key="9">
    <source>
        <dbReference type="Proteomes" id="UP000596661"/>
    </source>
</evidence>
<feature type="compositionally biased region" description="Low complexity" evidence="4">
    <location>
        <begin position="608"/>
        <end position="621"/>
    </location>
</feature>
<feature type="compositionally biased region" description="Acidic residues" evidence="4">
    <location>
        <begin position="587"/>
        <end position="600"/>
    </location>
</feature>
<keyword evidence="3" id="KW-0694">RNA-binding</keyword>
<feature type="domain" description="RRM" evidence="6">
    <location>
        <begin position="839"/>
        <end position="915"/>
    </location>
</feature>
<dbReference type="InterPro" id="IPR000504">
    <property type="entry name" value="RRM_dom"/>
</dbReference>
<feature type="compositionally biased region" description="Acidic residues" evidence="4">
    <location>
        <begin position="659"/>
        <end position="672"/>
    </location>
</feature>
<dbReference type="SMART" id="SM00360">
    <property type="entry name" value="RRM"/>
    <property type="match status" value="2"/>
</dbReference>
<dbReference type="FunFam" id="2.40.70.10:FF:000049">
    <property type="entry name" value="Aspartyl protease AED1"/>
    <property type="match status" value="1"/>
</dbReference>
<dbReference type="InterPro" id="IPR012677">
    <property type="entry name" value="Nucleotide-bd_a/b_plait_sf"/>
</dbReference>
<dbReference type="PROSITE" id="PS50102">
    <property type="entry name" value="RRM"/>
    <property type="match status" value="2"/>
</dbReference>
<feature type="compositionally biased region" description="Polar residues" evidence="4">
    <location>
        <begin position="919"/>
        <end position="933"/>
    </location>
</feature>
<evidence type="ECO:0000256" key="3">
    <source>
        <dbReference type="PROSITE-ProRule" id="PRU00176"/>
    </source>
</evidence>
<feature type="region of interest" description="Disordered" evidence="4">
    <location>
        <begin position="919"/>
        <end position="939"/>
    </location>
</feature>
<dbReference type="GO" id="GO:0006508">
    <property type="term" value="P:proteolysis"/>
    <property type="evidence" value="ECO:0007669"/>
    <property type="project" value="InterPro"/>
</dbReference>
<dbReference type="SUPFAM" id="SSF50630">
    <property type="entry name" value="Acid proteases"/>
    <property type="match status" value="1"/>
</dbReference>
<feature type="domain" description="RRM" evidence="6">
    <location>
        <begin position="939"/>
        <end position="1016"/>
    </location>
</feature>
<dbReference type="InterPro" id="IPR032799">
    <property type="entry name" value="TAXi_C"/>
</dbReference>
<dbReference type="PANTHER" id="PTHR13683:SF827">
    <property type="entry name" value="PEPTIDASE A1 DOMAIN-CONTAINING PROTEIN"/>
    <property type="match status" value="1"/>
</dbReference>
<dbReference type="InterPro" id="IPR034349">
    <property type="entry name" value="NUCL_RRM1"/>
</dbReference>
<dbReference type="PANTHER" id="PTHR13683">
    <property type="entry name" value="ASPARTYL PROTEASES"/>
    <property type="match status" value="1"/>
</dbReference>
<feature type="compositionally biased region" description="Acidic residues" evidence="4">
    <location>
        <begin position="554"/>
        <end position="563"/>
    </location>
</feature>
<name>A0A803P0F3_CANSA</name>
<dbReference type="Pfam" id="PF00076">
    <property type="entry name" value="RRM_1"/>
    <property type="match status" value="2"/>
</dbReference>
<feature type="domain" description="Peptidase A1" evidence="7">
    <location>
        <begin position="139"/>
        <end position="492"/>
    </location>
</feature>
<keyword evidence="5" id="KW-0732">Signal</keyword>
<feature type="compositionally biased region" description="Acidic residues" evidence="4">
    <location>
        <begin position="762"/>
        <end position="774"/>
    </location>
</feature>
<dbReference type="AlphaFoldDB" id="A0A803P0F3"/>
<sequence>MEMGFFSLLLFLLISLNFSRNGVLCFPEKKLLNLKDNNFQWKQSNIVGGASNCVSSHNSKSVNGATILEMKHRDHCSNKMIDWNKKLKRRLVVDDLHVKSLQSQFKTRTNINNNINVEDHKSTTQIPIISGIKLEILNYIVTIELGGKNMTVIVDTGSDLTWVQCQPCKLCYNQKDPLFNPSSSHSYHSILCNSTTCRALQSATGNSGECGYLKPPSTSCNYMVSYGDGSYTSGEIGSEHLKLGTTPVNGFVFGCGRNNKGLFGGASGLMGLGRSDLSLISQTDSLFKGVFSYCLPSSTEPNASGSLVMGFDSSTYKNSTPILFTKMVQNPQLPTFYFLNMTGISVGGVALSLSNSSSNNSFGKGGILIDSGTVITRLAPSVYKVVKEEFVKQFSGFPSAPGFSILDTCFNLSGYDQINLPTLKMQFDGNAAELSIDVTGVLYMVKTDASQICLALASLAYEEEIGKRDAENEIEKAVSAKKQKRNEAVEQAALKKKIEVKTQKKKQESSSDDSDSSSESEDEKKPAAKTVVPAKKVVAAKNGIAKKVESSSSSEDDSSDEDEKPAVKAAVPVKKAVPVKNGKVSSEEDSSDDDDDSSSDDEPKKPAAKVVPQAKKAPAVAAKKDSSDESSEEESDSDEEIKVKNVSASAPKRKIESSDSSDSESGSSDDEEVKVKNVPASAPKKKIESSDSSDSESDSSDEEAPPTKVAAPAAKIVQPKKAESSDESDSDESSDEEPPAKKAKAPVVAKPSAKAVKKESSSDEEEESSDESDEETPKAAPKPTKAAAKESSSEEESDSDDESEEEEPSKTPKKKSADVEMVDAVTPKTPASTETGGSKTLFVGNLPFSVEQADVENFFKSAGEVADVRIAYNEEGRMKGFGHVEFTTAEGATKALELNGHALLGRELRLDLAREKGQNATPYSKEGSFQRQPSGGKANTIYIRGLDTSLGEEEIRSSLQEQFGECGEITRISIPKDYETGSFKGMAYMDFADSDAFNKALGLDGQNYLKVEEARPRAEAGIEGDEGVEAGFPVVVEVEDVVSINQALPQQGRKQPSVITKLS</sequence>
<feature type="compositionally biased region" description="Acidic residues" evidence="4">
    <location>
        <begin position="510"/>
        <end position="521"/>
    </location>
</feature>
<dbReference type="GO" id="GO:0003723">
    <property type="term" value="F:RNA binding"/>
    <property type="evidence" value="ECO:0007669"/>
    <property type="project" value="UniProtKB-UniRule"/>
</dbReference>
<feature type="active site" evidence="2">
    <location>
        <position position="155"/>
    </location>
</feature>
<dbReference type="FunFam" id="2.40.70.10:FF:000021">
    <property type="entry name" value="Aspartyl protease AED1"/>
    <property type="match status" value="1"/>
</dbReference>
<dbReference type="Gramene" id="evm.model.02.3228">
    <property type="protein sequence ID" value="cds.evm.model.02.3228"/>
    <property type="gene ID" value="evm.TU.02.3228"/>
</dbReference>
<dbReference type="Gene3D" id="2.40.70.10">
    <property type="entry name" value="Acid Proteases"/>
    <property type="match status" value="2"/>
</dbReference>
<proteinExistence type="inferred from homology"/>
<comment type="similarity">
    <text evidence="1">Belongs to the peptidase A1 family.</text>
</comment>
<dbReference type="InterPro" id="IPR035979">
    <property type="entry name" value="RBD_domain_sf"/>
</dbReference>
<dbReference type="Pfam" id="PF14543">
    <property type="entry name" value="TAXi_N"/>
    <property type="match status" value="1"/>
</dbReference>
<feature type="compositionally biased region" description="Acidic residues" evidence="4">
    <location>
        <begin position="691"/>
        <end position="704"/>
    </location>
</feature>
<accession>A0A803P0F3</accession>
<feature type="compositionally biased region" description="Basic and acidic residues" evidence="4">
    <location>
        <begin position="499"/>
        <end position="509"/>
    </location>
</feature>
<dbReference type="SUPFAM" id="SSF54928">
    <property type="entry name" value="RNA-binding domain, RBD"/>
    <property type="match status" value="2"/>
</dbReference>